<gene>
    <name evidence="14" type="primary">MAP4K1</name>
</gene>
<dbReference type="InterPro" id="IPR011009">
    <property type="entry name" value="Kinase-like_dom_sf"/>
</dbReference>
<dbReference type="GO" id="GO:0008349">
    <property type="term" value="F:MAP kinase kinase kinase kinase activity"/>
    <property type="evidence" value="ECO:0000318"/>
    <property type="project" value="GO_Central"/>
</dbReference>
<comment type="catalytic activity">
    <reaction evidence="9">
        <text>L-threonyl-[protein] + ATP = O-phospho-L-threonyl-[protein] + ADP + H(+)</text>
        <dbReference type="Rhea" id="RHEA:46608"/>
        <dbReference type="Rhea" id="RHEA-COMP:11060"/>
        <dbReference type="Rhea" id="RHEA-COMP:11605"/>
        <dbReference type="ChEBI" id="CHEBI:15378"/>
        <dbReference type="ChEBI" id="CHEBI:30013"/>
        <dbReference type="ChEBI" id="CHEBI:30616"/>
        <dbReference type="ChEBI" id="CHEBI:61977"/>
        <dbReference type="ChEBI" id="CHEBI:456216"/>
        <dbReference type="EC" id="2.7.11.1"/>
    </reaction>
</comment>
<evidence type="ECO:0000256" key="8">
    <source>
        <dbReference type="ARBA" id="ARBA00022840"/>
    </source>
</evidence>
<comment type="similarity">
    <text evidence="2 9">Belongs to the protein kinase superfamily. STE Ser/Thr protein kinase family. STE20 subfamily.</text>
</comment>
<evidence type="ECO:0000256" key="11">
    <source>
        <dbReference type="SAM" id="MobiDB-lite"/>
    </source>
</evidence>
<dbReference type="GO" id="GO:0008283">
    <property type="term" value="P:cell population proliferation"/>
    <property type="evidence" value="ECO:0007669"/>
    <property type="project" value="Ensembl"/>
</dbReference>
<comment type="cofactor">
    <cofactor evidence="1 9">
        <name>Mg(2+)</name>
        <dbReference type="ChEBI" id="CHEBI:18420"/>
    </cofactor>
</comment>
<comment type="function">
    <text evidence="9">Serine/threonine kinase that plays a role in the response to environmental stress. Appears to act upstream of the JUN N-terminal pathway.</text>
</comment>
<dbReference type="GO" id="GO:0007254">
    <property type="term" value="P:JNK cascade"/>
    <property type="evidence" value="ECO:0007669"/>
    <property type="project" value="Ensembl"/>
</dbReference>
<keyword evidence="6 9" id="KW-0547">Nucleotide-binding</keyword>
<dbReference type="GO" id="GO:0035556">
    <property type="term" value="P:intracellular signal transduction"/>
    <property type="evidence" value="ECO:0000318"/>
    <property type="project" value="GO_Central"/>
</dbReference>
<dbReference type="GO" id="GO:0005737">
    <property type="term" value="C:cytoplasm"/>
    <property type="evidence" value="ECO:0000318"/>
    <property type="project" value="GO_Central"/>
</dbReference>
<evidence type="ECO:0000256" key="2">
    <source>
        <dbReference type="ARBA" id="ARBA00008874"/>
    </source>
</evidence>
<dbReference type="InterPro" id="IPR000719">
    <property type="entry name" value="Prot_kinase_dom"/>
</dbReference>
<dbReference type="FunFam" id="1.10.510.10:FF:000031">
    <property type="entry name" value="Mitogen-activated protein kinase kinase kinase kinase"/>
    <property type="match status" value="1"/>
</dbReference>
<dbReference type="GO" id="GO:0043410">
    <property type="term" value="P:positive regulation of MAPK cascade"/>
    <property type="evidence" value="ECO:0007669"/>
    <property type="project" value="Ensembl"/>
</dbReference>
<feature type="domain" description="CNH" evidence="13">
    <location>
        <begin position="470"/>
        <end position="775"/>
    </location>
</feature>
<keyword evidence="5 9" id="KW-0808">Transferase</keyword>
<proteinExistence type="inferred from homology"/>
<dbReference type="InterPro" id="IPR001180">
    <property type="entry name" value="CNH_dom"/>
</dbReference>
<dbReference type="Proteomes" id="UP000002279">
    <property type="component" value="Chromosome 5"/>
</dbReference>
<evidence type="ECO:0000256" key="3">
    <source>
        <dbReference type="ARBA" id="ARBA00022527"/>
    </source>
</evidence>
<dbReference type="OMA" id="IQVFWKH"/>
<keyword evidence="8 9" id="KW-0067">ATP-binding</keyword>
<keyword evidence="4" id="KW-0597">Phosphoprotein</keyword>
<dbReference type="PROSITE" id="PS50011">
    <property type="entry name" value="PROTEIN_KINASE_DOM"/>
    <property type="match status" value="1"/>
</dbReference>
<evidence type="ECO:0000259" key="12">
    <source>
        <dbReference type="PROSITE" id="PS50011"/>
    </source>
</evidence>
<dbReference type="Bgee" id="ENSOANG00000000504">
    <property type="expression patterns" value="Expressed in ovary and 6 other cell types or tissues"/>
</dbReference>
<dbReference type="Pfam" id="PF00780">
    <property type="entry name" value="CNH"/>
    <property type="match status" value="1"/>
</dbReference>
<protein>
    <recommendedName>
        <fullName evidence="9">Mitogen-activated protein kinase kinase kinase kinase</fullName>
        <ecNumber evidence="9">2.7.11.1</ecNumber>
    </recommendedName>
</protein>
<keyword evidence="15" id="KW-1185">Reference proteome</keyword>
<evidence type="ECO:0000256" key="10">
    <source>
        <dbReference type="PIRSR" id="PIRSR038172-1"/>
    </source>
</evidence>
<evidence type="ECO:0000256" key="7">
    <source>
        <dbReference type="ARBA" id="ARBA00022777"/>
    </source>
</evidence>
<dbReference type="PANTHER" id="PTHR48012">
    <property type="entry name" value="STERILE20-LIKE KINASE, ISOFORM B-RELATED"/>
    <property type="match status" value="1"/>
</dbReference>
<dbReference type="GeneTree" id="ENSGT00940000160308"/>
<dbReference type="PIRSF" id="PIRSF038172">
    <property type="entry name" value="MAPKKKK"/>
    <property type="match status" value="1"/>
</dbReference>
<comment type="catalytic activity">
    <reaction evidence="9">
        <text>L-seryl-[protein] + ATP = O-phospho-L-seryl-[protein] + ADP + H(+)</text>
        <dbReference type="Rhea" id="RHEA:17989"/>
        <dbReference type="Rhea" id="RHEA-COMP:9863"/>
        <dbReference type="Rhea" id="RHEA-COMP:11604"/>
        <dbReference type="ChEBI" id="CHEBI:15378"/>
        <dbReference type="ChEBI" id="CHEBI:29999"/>
        <dbReference type="ChEBI" id="CHEBI:30616"/>
        <dbReference type="ChEBI" id="CHEBI:83421"/>
        <dbReference type="ChEBI" id="CHEBI:456216"/>
        <dbReference type="EC" id="2.7.11.1"/>
    </reaction>
</comment>
<dbReference type="SUPFAM" id="SSF56112">
    <property type="entry name" value="Protein kinase-like (PK-like)"/>
    <property type="match status" value="1"/>
</dbReference>
<evidence type="ECO:0000313" key="14">
    <source>
        <dbReference type="Ensembl" id="ENSOANP00000036086.1"/>
    </source>
</evidence>
<evidence type="ECO:0000256" key="9">
    <source>
        <dbReference type="PIRNR" id="PIRNR038172"/>
    </source>
</evidence>
<dbReference type="SMART" id="SM00036">
    <property type="entry name" value="CNH"/>
    <property type="match status" value="1"/>
</dbReference>
<keyword evidence="3 9" id="KW-0723">Serine/threonine-protein kinase</keyword>
<feature type="domain" description="Protein kinase" evidence="12">
    <location>
        <begin position="20"/>
        <end position="278"/>
    </location>
</feature>
<feature type="region of interest" description="Disordered" evidence="11">
    <location>
        <begin position="295"/>
        <end position="339"/>
    </location>
</feature>
<evidence type="ECO:0000256" key="6">
    <source>
        <dbReference type="ARBA" id="ARBA00022741"/>
    </source>
</evidence>
<evidence type="ECO:0000259" key="13">
    <source>
        <dbReference type="PROSITE" id="PS50219"/>
    </source>
</evidence>
<name>A0A6I8N549_ORNAN</name>
<evidence type="ECO:0000256" key="5">
    <source>
        <dbReference type="ARBA" id="ARBA00022679"/>
    </source>
</evidence>
<dbReference type="FunCoup" id="A0A6I8N549">
    <property type="interactions" value="493"/>
</dbReference>
<dbReference type="AlphaFoldDB" id="A0A6I8N549"/>
<dbReference type="Gene3D" id="1.10.510.10">
    <property type="entry name" value="Transferase(Phosphotransferase) domain 1"/>
    <property type="match status" value="1"/>
</dbReference>
<reference evidence="14" key="3">
    <citation type="submission" date="2025-09" db="UniProtKB">
        <authorList>
            <consortium name="Ensembl"/>
        </authorList>
    </citation>
    <scope>IDENTIFICATION</scope>
    <source>
        <strain evidence="14">Glennie</strain>
    </source>
</reference>
<feature type="active site" description="Proton acceptor" evidence="10">
    <location>
        <position position="142"/>
    </location>
</feature>
<dbReference type="InterPro" id="IPR050629">
    <property type="entry name" value="STE20/SPS1-PAK"/>
</dbReference>
<accession>A0A6I8N549</accession>
<dbReference type="GO" id="GO:1904628">
    <property type="term" value="P:cellular response to phorbol 13-acetate 12-myristate"/>
    <property type="evidence" value="ECO:0007669"/>
    <property type="project" value="Ensembl"/>
</dbReference>
<dbReference type="Pfam" id="PF00069">
    <property type="entry name" value="Pkinase"/>
    <property type="match status" value="1"/>
</dbReference>
<organism evidence="14 15">
    <name type="scientific">Ornithorhynchus anatinus</name>
    <name type="common">Duckbill platypus</name>
    <dbReference type="NCBI Taxonomy" id="9258"/>
    <lineage>
        <taxon>Eukaryota</taxon>
        <taxon>Metazoa</taxon>
        <taxon>Chordata</taxon>
        <taxon>Craniata</taxon>
        <taxon>Vertebrata</taxon>
        <taxon>Euteleostomi</taxon>
        <taxon>Mammalia</taxon>
        <taxon>Monotremata</taxon>
        <taxon>Ornithorhynchidae</taxon>
        <taxon>Ornithorhynchus</taxon>
    </lineage>
</organism>
<feature type="region of interest" description="Disordered" evidence="11">
    <location>
        <begin position="376"/>
        <end position="451"/>
    </location>
</feature>
<feature type="compositionally biased region" description="Pro residues" evidence="11">
    <location>
        <begin position="404"/>
        <end position="419"/>
    </location>
</feature>
<dbReference type="InterPro" id="IPR021160">
    <property type="entry name" value="MAPKKKK"/>
</dbReference>
<dbReference type="PANTHER" id="PTHR48012:SF15">
    <property type="entry name" value="MITOGEN-ACTIVATED PROTEIN KINASE KINASE KINASE KINASE 1"/>
    <property type="match status" value="1"/>
</dbReference>
<dbReference type="PROSITE" id="PS50219">
    <property type="entry name" value="CNH"/>
    <property type="match status" value="1"/>
</dbReference>
<dbReference type="CDD" id="cd06613">
    <property type="entry name" value="STKc_MAP4K3_like"/>
    <property type="match status" value="1"/>
</dbReference>
<dbReference type="GO" id="GO:0005524">
    <property type="term" value="F:ATP binding"/>
    <property type="evidence" value="ECO:0007669"/>
    <property type="project" value="UniProtKB-UniRule"/>
</dbReference>
<dbReference type="Ensembl" id="ENSOANT00000064891.1">
    <property type="protein sequence ID" value="ENSOANP00000036086.1"/>
    <property type="gene ID" value="ENSOANG00000000504.3"/>
</dbReference>
<sequence>MDPRHCAALQISTRDPQEDFELLQRVGGGTYGEVFKVTGPSPILPALPPTPGCVSPTDDDVSTLQQEILIIRNCKHPNIVAYHGSYLRFNKLWICMEFCGAGSLQDIYHVTGPLSELQIAYVCREVLQGLAYLHSQGKIHRDIKVKATGAGPVLWEGADFGISAQISATFARRLSFIGTPYWMAPEVAAVALKGGYTELCDIWSVGITAIELAERQPPMFDVHPLRVLFLMTKSGYQPPKLKEKARWSAAFHNFVKVALTKNPKKRPCATKMLSHQMVAQPRLNRSLTLELLERLRDPGKHRAGPGGAEPEEEEPEVRGRPGWEGACPGAGADGGDEGLRPRWDRLISLHLPQRLEECRAHRKRLTNIIIMNYSQPKFRSPSDEGPGGEEGWLSPGVLVRCASGPPPRTPQPAPLPAPRSPHLSARSDPSLWCPPQEPDRPPVLPPKMEKKRQSVRTDCSLLVKVFNGCPLRITSTSSWTHPTTKDQHLILGAEEGIFTLNRSEQEATLEMLFPSRTSWVHCVSNVLMSVSGKTAQLYAHSLLGLLDKKELRLGAHIGPHRLLPRKNAVSSKIPDTKGCQSCCVAQSPGTGCQYLCAALEAGVALLQWYEPMQKFLLVKQVSFPLPAPLRVFSLLTAPEAELPSVCIGVSPGPGPARPVRFHKLRLGPLSSWFGDSGSGEGGATPVQVTQLEDNLVLVLLDGSLRLVTVEGSPAPGMLVSEIPLSEAVEAVALVGDRLQAFWKHGVQVWALGSDQPLQELRDTSLTFRLLGSPRPVVVETRPADDPSAPSNLYIQE</sequence>
<reference evidence="14" key="2">
    <citation type="submission" date="2025-08" db="UniProtKB">
        <authorList>
            <consortium name="Ensembl"/>
        </authorList>
    </citation>
    <scope>IDENTIFICATION</scope>
    <source>
        <strain evidence="14">Glennie</strain>
    </source>
</reference>
<evidence type="ECO:0000256" key="4">
    <source>
        <dbReference type="ARBA" id="ARBA00022553"/>
    </source>
</evidence>
<evidence type="ECO:0000256" key="1">
    <source>
        <dbReference type="ARBA" id="ARBA00001946"/>
    </source>
</evidence>
<evidence type="ECO:0000313" key="15">
    <source>
        <dbReference type="Proteomes" id="UP000002279"/>
    </source>
</evidence>
<dbReference type="EC" id="2.7.11.1" evidence="9"/>
<dbReference type="InParanoid" id="A0A6I8N549"/>
<reference evidence="14 15" key="1">
    <citation type="journal article" date="2008" name="Nature">
        <title>Genome analysis of the platypus reveals unique signatures of evolution.</title>
        <authorList>
            <person name="Warren W.C."/>
            <person name="Hillier L.W."/>
            <person name="Marshall Graves J.A."/>
            <person name="Birney E."/>
            <person name="Ponting C.P."/>
            <person name="Grutzner F."/>
            <person name="Belov K."/>
            <person name="Miller W."/>
            <person name="Clarke L."/>
            <person name="Chinwalla A.T."/>
            <person name="Yang S.P."/>
            <person name="Heger A."/>
            <person name="Locke D.P."/>
            <person name="Miethke P."/>
            <person name="Waters P.D."/>
            <person name="Veyrunes F."/>
            <person name="Fulton L."/>
            <person name="Fulton B."/>
            <person name="Graves T."/>
            <person name="Wallis J."/>
            <person name="Puente X.S."/>
            <person name="Lopez-Otin C."/>
            <person name="Ordonez G.R."/>
            <person name="Eichler E.E."/>
            <person name="Chen L."/>
            <person name="Cheng Z."/>
            <person name="Deakin J.E."/>
            <person name="Alsop A."/>
            <person name="Thompson K."/>
            <person name="Kirby P."/>
            <person name="Papenfuss A.T."/>
            <person name="Wakefield M.J."/>
            <person name="Olender T."/>
            <person name="Lancet D."/>
            <person name="Huttley G.A."/>
            <person name="Smit A.F."/>
            <person name="Pask A."/>
            <person name="Temple-Smith P."/>
            <person name="Batzer M.A."/>
            <person name="Walker J.A."/>
            <person name="Konkel M.K."/>
            <person name="Harris R.S."/>
            <person name="Whittington C.M."/>
            <person name="Wong E.S."/>
            <person name="Gemmell N.J."/>
            <person name="Buschiazzo E."/>
            <person name="Vargas Jentzsch I.M."/>
            <person name="Merkel A."/>
            <person name="Schmitz J."/>
            <person name="Zemann A."/>
            <person name="Churakov G."/>
            <person name="Kriegs J.O."/>
            <person name="Brosius J."/>
            <person name="Murchison E.P."/>
            <person name="Sachidanandam R."/>
            <person name="Smith C."/>
            <person name="Hannon G.J."/>
            <person name="Tsend-Ayush E."/>
            <person name="McMillan D."/>
            <person name="Attenborough R."/>
            <person name="Rens W."/>
            <person name="Ferguson-Smith M."/>
            <person name="Lefevre C.M."/>
            <person name="Sharp J.A."/>
            <person name="Nicholas K.R."/>
            <person name="Ray D.A."/>
            <person name="Kube M."/>
            <person name="Reinhardt R."/>
            <person name="Pringle T.H."/>
            <person name="Taylor J."/>
            <person name="Jones R.C."/>
            <person name="Nixon B."/>
            <person name="Dacheux J.L."/>
            <person name="Niwa H."/>
            <person name="Sekita Y."/>
            <person name="Huang X."/>
            <person name="Stark A."/>
            <person name="Kheradpour P."/>
            <person name="Kellis M."/>
            <person name="Flicek P."/>
            <person name="Chen Y."/>
            <person name="Webber C."/>
            <person name="Hardison R."/>
            <person name="Nelson J."/>
            <person name="Hallsworth-Pepin K."/>
            <person name="Delehaunty K."/>
            <person name="Markovic C."/>
            <person name="Minx P."/>
            <person name="Feng Y."/>
            <person name="Kremitzki C."/>
            <person name="Mitreva M."/>
            <person name="Glasscock J."/>
            <person name="Wylie T."/>
            <person name="Wohldmann P."/>
            <person name="Thiru P."/>
            <person name="Nhan M.N."/>
            <person name="Pohl C.S."/>
            <person name="Smith S.M."/>
            <person name="Hou S."/>
            <person name="Nefedov M."/>
            <person name="de Jong P.J."/>
            <person name="Renfree M.B."/>
            <person name="Mardis E.R."/>
            <person name="Wilson R.K."/>
        </authorList>
    </citation>
    <scope>NUCLEOTIDE SEQUENCE [LARGE SCALE GENOMIC DNA]</scope>
    <source>
        <strain evidence="14 15">Glennie</strain>
    </source>
</reference>
<keyword evidence="7 9" id="KW-0418">Kinase</keyword>